<sequence length="48" mass="5626">MITFQDQVMSKERLRKIQARAFVYLSMITKSIYDSVNCCLMQSCHYSG</sequence>
<dbReference type="EMBL" id="GBRH01200077">
    <property type="protein sequence ID" value="JAD97818.1"/>
    <property type="molecule type" value="Transcribed_RNA"/>
</dbReference>
<evidence type="ECO:0000313" key="1">
    <source>
        <dbReference type="EMBL" id="JAD97818.1"/>
    </source>
</evidence>
<proteinExistence type="predicted"/>
<organism evidence="1">
    <name type="scientific">Arundo donax</name>
    <name type="common">Giant reed</name>
    <name type="synonym">Donax arundinaceus</name>
    <dbReference type="NCBI Taxonomy" id="35708"/>
    <lineage>
        <taxon>Eukaryota</taxon>
        <taxon>Viridiplantae</taxon>
        <taxon>Streptophyta</taxon>
        <taxon>Embryophyta</taxon>
        <taxon>Tracheophyta</taxon>
        <taxon>Spermatophyta</taxon>
        <taxon>Magnoliopsida</taxon>
        <taxon>Liliopsida</taxon>
        <taxon>Poales</taxon>
        <taxon>Poaceae</taxon>
        <taxon>PACMAD clade</taxon>
        <taxon>Arundinoideae</taxon>
        <taxon>Arundineae</taxon>
        <taxon>Arundo</taxon>
    </lineage>
</organism>
<accession>A0A0A9EFM0</accession>
<reference evidence="1" key="1">
    <citation type="submission" date="2014-09" db="EMBL/GenBank/DDBJ databases">
        <authorList>
            <person name="Magalhaes I.L.F."/>
            <person name="Oliveira U."/>
            <person name="Santos F.R."/>
            <person name="Vidigal T.H.D.A."/>
            <person name="Brescovit A.D."/>
            <person name="Santos A.J."/>
        </authorList>
    </citation>
    <scope>NUCLEOTIDE SEQUENCE</scope>
    <source>
        <tissue evidence="1">Shoot tissue taken approximately 20 cm above the soil surface</tissue>
    </source>
</reference>
<reference evidence="1" key="2">
    <citation type="journal article" date="2015" name="Data Brief">
        <title>Shoot transcriptome of the giant reed, Arundo donax.</title>
        <authorList>
            <person name="Barrero R.A."/>
            <person name="Guerrero F.D."/>
            <person name="Moolhuijzen P."/>
            <person name="Goolsby J.A."/>
            <person name="Tidwell J."/>
            <person name="Bellgard S.E."/>
            <person name="Bellgard M.I."/>
        </authorList>
    </citation>
    <scope>NUCLEOTIDE SEQUENCE</scope>
    <source>
        <tissue evidence="1">Shoot tissue taken approximately 20 cm above the soil surface</tissue>
    </source>
</reference>
<protein>
    <submittedName>
        <fullName evidence="1">Uncharacterized protein</fullName>
    </submittedName>
</protein>
<dbReference type="AlphaFoldDB" id="A0A0A9EFM0"/>
<name>A0A0A9EFM0_ARUDO</name>